<dbReference type="EMBL" id="QGNW01002605">
    <property type="protein sequence ID" value="RVW15121.1"/>
    <property type="molecule type" value="Genomic_DNA"/>
</dbReference>
<evidence type="ECO:0000313" key="3">
    <source>
        <dbReference type="EMBL" id="RVW15121.1"/>
    </source>
</evidence>
<dbReference type="InterPro" id="IPR044824">
    <property type="entry name" value="MAIN-like"/>
</dbReference>
<evidence type="ECO:0000313" key="4">
    <source>
        <dbReference type="Proteomes" id="UP000288805"/>
    </source>
</evidence>
<accession>A0A438BVV4</accession>
<dbReference type="PANTHER" id="PTHR46033">
    <property type="entry name" value="PROTEIN MAIN-LIKE 2"/>
    <property type="match status" value="1"/>
</dbReference>
<proteinExistence type="predicted"/>
<evidence type="ECO:0000256" key="1">
    <source>
        <dbReference type="SAM" id="MobiDB-lite"/>
    </source>
</evidence>
<reference evidence="3 4" key="1">
    <citation type="journal article" date="2018" name="PLoS Genet.">
        <title>Population sequencing reveals clonal diversity and ancestral inbreeding in the grapevine cultivar Chardonnay.</title>
        <authorList>
            <person name="Roach M.J."/>
            <person name="Johnson D.L."/>
            <person name="Bohlmann J."/>
            <person name="van Vuuren H.J."/>
            <person name="Jones S.J."/>
            <person name="Pretorius I.S."/>
            <person name="Schmidt S.A."/>
            <person name="Borneman A.R."/>
        </authorList>
    </citation>
    <scope>NUCLEOTIDE SEQUENCE [LARGE SCALE GENOMIC DNA]</scope>
    <source>
        <strain evidence="4">cv. Chardonnay</strain>
        <tissue evidence="3">Leaf</tissue>
    </source>
</reference>
<feature type="compositionally biased region" description="Basic residues" evidence="1">
    <location>
        <begin position="305"/>
        <end position="320"/>
    </location>
</feature>
<comment type="caution">
    <text evidence="3">The sequence shown here is derived from an EMBL/GenBank/DDBJ whole genome shotgun (WGS) entry which is preliminary data.</text>
</comment>
<protein>
    <submittedName>
        <fullName evidence="3">Serine/threonine-protein phosphatase 7 long form-like</fullName>
    </submittedName>
</protein>
<dbReference type="AlphaFoldDB" id="A0A438BVV4"/>
<gene>
    <name evidence="3" type="primary">MAIL3_236</name>
    <name evidence="3" type="ORF">CK203_083392</name>
</gene>
<dbReference type="GO" id="GO:0010073">
    <property type="term" value="P:meristem maintenance"/>
    <property type="evidence" value="ECO:0007669"/>
    <property type="project" value="InterPro"/>
</dbReference>
<organism evidence="3 4">
    <name type="scientific">Vitis vinifera</name>
    <name type="common">Grape</name>
    <dbReference type="NCBI Taxonomy" id="29760"/>
    <lineage>
        <taxon>Eukaryota</taxon>
        <taxon>Viridiplantae</taxon>
        <taxon>Streptophyta</taxon>
        <taxon>Embryophyta</taxon>
        <taxon>Tracheophyta</taxon>
        <taxon>Spermatophyta</taxon>
        <taxon>Magnoliopsida</taxon>
        <taxon>eudicotyledons</taxon>
        <taxon>Gunneridae</taxon>
        <taxon>Pentapetalae</taxon>
        <taxon>rosids</taxon>
        <taxon>Vitales</taxon>
        <taxon>Vitaceae</taxon>
        <taxon>Viteae</taxon>
        <taxon>Vitis</taxon>
    </lineage>
</organism>
<dbReference type="PANTHER" id="PTHR46033:SF8">
    <property type="entry name" value="PROTEIN MAINTENANCE OF MERISTEMS-LIKE"/>
    <property type="match status" value="1"/>
</dbReference>
<evidence type="ECO:0000259" key="2">
    <source>
        <dbReference type="Pfam" id="PF10536"/>
    </source>
</evidence>
<sequence length="355" mass="40485">MLNLLLGIIWQPYVDDMNVGLPDYCIARKDIWCTISPLICFHIIEWHRPDRVLRQFGFRQGIPQPCDNESILHKCYLRGRHDVDWTTRHGDYIRRWSSRREHIARGEMAIGSLGYHDPYMVWYRSITIRFLTWIGSFHELLIYDIAPPDDFRIRRLCTTVLEAIHEMDRLDASFSVDATTQLQPPLGDQPTSSITRSGDVRTRGEGLIRGVVHYLISSRYHPLLDQEVYGLGEEGLIRGVVHHLISSQYHPLLDQEETPITPMEVPSTPPVVPLVASSPPSIEATLVHEELVHIANDDQQGQKTNRGRGHGQGRGRRRGCGAHGGLHVSPIEPIVEHAHHRRPVQKRKAPSCGTH</sequence>
<dbReference type="InterPro" id="IPR019557">
    <property type="entry name" value="AminoTfrase-like_pln_mobile"/>
</dbReference>
<dbReference type="Pfam" id="PF10536">
    <property type="entry name" value="PMD"/>
    <property type="match status" value="1"/>
</dbReference>
<feature type="compositionally biased region" description="Basic residues" evidence="1">
    <location>
        <begin position="338"/>
        <end position="349"/>
    </location>
</feature>
<feature type="region of interest" description="Disordered" evidence="1">
    <location>
        <begin position="295"/>
        <end position="355"/>
    </location>
</feature>
<name>A0A438BVV4_VITVI</name>
<dbReference type="Proteomes" id="UP000288805">
    <property type="component" value="Unassembled WGS sequence"/>
</dbReference>
<feature type="domain" description="Aminotransferase-like plant mobile" evidence="2">
    <location>
        <begin position="8"/>
        <end position="124"/>
    </location>
</feature>